<evidence type="ECO:0000259" key="11">
    <source>
        <dbReference type="PROSITE" id="PS51198"/>
    </source>
</evidence>
<dbReference type="EMBL" id="JAGPYQ010000004">
    <property type="protein sequence ID" value="MBQ0855673.1"/>
    <property type="molecule type" value="Genomic_DNA"/>
</dbReference>
<geneLocation type="plasmid" evidence="12">
    <name>p1</name>
</geneLocation>
<evidence type="ECO:0000256" key="8">
    <source>
        <dbReference type="ARBA" id="ARBA00034808"/>
    </source>
</evidence>
<protein>
    <recommendedName>
        <fullName evidence="8">DNA 3'-5' helicase</fullName>
        <ecNumber evidence="8">5.6.2.4</ecNumber>
    </recommendedName>
</protein>
<comment type="catalytic activity">
    <reaction evidence="7">
        <text>Couples ATP hydrolysis with the unwinding of duplex DNA by translocating in the 3'-5' direction.</text>
        <dbReference type="EC" id="5.6.2.4"/>
    </reaction>
</comment>
<keyword evidence="6" id="KW-0413">Isomerase</keyword>
<accession>A0A941BEW4</accession>
<evidence type="ECO:0000256" key="5">
    <source>
        <dbReference type="ARBA" id="ARBA00022840"/>
    </source>
</evidence>
<evidence type="ECO:0000256" key="6">
    <source>
        <dbReference type="ARBA" id="ARBA00023235"/>
    </source>
</evidence>
<comment type="similarity">
    <text evidence="1">Belongs to the helicase family. UvrD subfamily.</text>
</comment>
<keyword evidence="5 10" id="KW-0067">ATP-binding</keyword>
<dbReference type="Pfam" id="PF13361">
    <property type="entry name" value="UvrD_C"/>
    <property type="match status" value="1"/>
</dbReference>
<keyword evidence="12" id="KW-0614">Plasmid</keyword>
<dbReference type="SUPFAM" id="SSF52540">
    <property type="entry name" value="P-loop containing nucleoside triphosphate hydrolases"/>
    <property type="match status" value="1"/>
</dbReference>
<evidence type="ECO:0000256" key="2">
    <source>
        <dbReference type="ARBA" id="ARBA00022741"/>
    </source>
</evidence>
<evidence type="ECO:0000256" key="3">
    <source>
        <dbReference type="ARBA" id="ARBA00022801"/>
    </source>
</evidence>
<dbReference type="Gene3D" id="3.40.50.300">
    <property type="entry name" value="P-loop containing nucleotide triphosphate hydrolases"/>
    <property type="match status" value="2"/>
</dbReference>
<dbReference type="InterPro" id="IPR014017">
    <property type="entry name" value="DNA_helicase_UvrD-like_C"/>
</dbReference>
<feature type="domain" description="UvrD-like helicase ATP-binding" evidence="11">
    <location>
        <begin position="1"/>
        <end position="275"/>
    </location>
</feature>
<reference evidence="12 13" key="1">
    <citation type="submission" date="2021-04" db="EMBL/GenBank/DDBJ databases">
        <authorList>
            <person name="Tang X."/>
            <person name="Zhou X."/>
            <person name="Chen X."/>
            <person name="Cernava T."/>
            <person name="Zhang C."/>
        </authorList>
    </citation>
    <scope>NUCLEOTIDE SEQUENCE [LARGE SCALE GENOMIC DNA]</scope>
    <source>
        <strain evidence="12 13">BH-SS-21</strain>
        <plasmid evidence="12">p1</plasmid>
    </source>
</reference>
<gene>
    <name evidence="12" type="ORF">J8N05_46810</name>
</gene>
<name>A0A941BEW4_9ACTN</name>
<dbReference type="InterPro" id="IPR027417">
    <property type="entry name" value="P-loop_NTPase"/>
</dbReference>
<dbReference type="PANTHER" id="PTHR11070">
    <property type="entry name" value="UVRD / RECB / PCRA DNA HELICASE FAMILY MEMBER"/>
    <property type="match status" value="1"/>
</dbReference>
<dbReference type="GO" id="GO:0000725">
    <property type="term" value="P:recombinational repair"/>
    <property type="evidence" value="ECO:0007669"/>
    <property type="project" value="TreeGrafter"/>
</dbReference>
<dbReference type="PROSITE" id="PS51198">
    <property type="entry name" value="UVRD_HELICASE_ATP_BIND"/>
    <property type="match status" value="1"/>
</dbReference>
<evidence type="ECO:0000256" key="4">
    <source>
        <dbReference type="ARBA" id="ARBA00022806"/>
    </source>
</evidence>
<dbReference type="InterPro" id="IPR000212">
    <property type="entry name" value="DNA_helicase_UvrD/REP"/>
</dbReference>
<dbReference type="GO" id="GO:0005829">
    <property type="term" value="C:cytosol"/>
    <property type="evidence" value="ECO:0007669"/>
    <property type="project" value="TreeGrafter"/>
</dbReference>
<evidence type="ECO:0000256" key="7">
    <source>
        <dbReference type="ARBA" id="ARBA00034617"/>
    </source>
</evidence>
<dbReference type="PANTHER" id="PTHR11070:SF3">
    <property type="entry name" value="DNA 3'-5' HELICASE"/>
    <property type="match status" value="1"/>
</dbReference>
<feature type="binding site" evidence="10">
    <location>
        <begin position="13"/>
        <end position="20"/>
    </location>
    <ligand>
        <name>ATP</name>
        <dbReference type="ChEBI" id="CHEBI:30616"/>
    </ligand>
</feature>
<dbReference type="InterPro" id="IPR014016">
    <property type="entry name" value="UvrD-like_ATP-bd"/>
</dbReference>
<evidence type="ECO:0000256" key="10">
    <source>
        <dbReference type="PROSITE-ProRule" id="PRU00560"/>
    </source>
</evidence>
<dbReference type="InterPro" id="IPR013986">
    <property type="entry name" value="DExx_box_DNA_helicase_dom_sf"/>
</dbReference>
<dbReference type="GO" id="GO:0003677">
    <property type="term" value="F:DNA binding"/>
    <property type="evidence" value="ECO:0007669"/>
    <property type="project" value="InterPro"/>
</dbReference>
<comment type="catalytic activity">
    <reaction evidence="9">
        <text>ATP + H2O = ADP + phosphate + H(+)</text>
        <dbReference type="Rhea" id="RHEA:13065"/>
        <dbReference type="ChEBI" id="CHEBI:15377"/>
        <dbReference type="ChEBI" id="CHEBI:15378"/>
        <dbReference type="ChEBI" id="CHEBI:30616"/>
        <dbReference type="ChEBI" id="CHEBI:43474"/>
        <dbReference type="ChEBI" id="CHEBI:456216"/>
        <dbReference type="EC" id="5.6.2.4"/>
    </reaction>
</comment>
<keyword evidence="13" id="KW-1185">Reference proteome</keyword>
<keyword evidence="4 10" id="KW-0347">Helicase</keyword>
<organism evidence="12 13">
    <name type="scientific">Streptomyces liliiviolaceus</name>
    <dbReference type="NCBI Taxonomy" id="2823109"/>
    <lineage>
        <taxon>Bacteria</taxon>
        <taxon>Bacillati</taxon>
        <taxon>Actinomycetota</taxon>
        <taxon>Actinomycetes</taxon>
        <taxon>Kitasatosporales</taxon>
        <taxon>Streptomycetaceae</taxon>
        <taxon>Streptomyces</taxon>
    </lineage>
</organism>
<comment type="caution">
    <text evidence="12">The sequence shown here is derived from an EMBL/GenBank/DDBJ whole genome shotgun (WGS) entry which is preliminary data.</text>
</comment>
<dbReference type="GO" id="GO:0043138">
    <property type="term" value="F:3'-5' DNA helicase activity"/>
    <property type="evidence" value="ECO:0007669"/>
    <property type="project" value="UniProtKB-EC"/>
</dbReference>
<evidence type="ECO:0000256" key="9">
    <source>
        <dbReference type="ARBA" id="ARBA00048988"/>
    </source>
</evidence>
<dbReference type="Proteomes" id="UP000677413">
    <property type="component" value="Unassembled WGS sequence"/>
</dbReference>
<evidence type="ECO:0000256" key="1">
    <source>
        <dbReference type="ARBA" id="ARBA00009922"/>
    </source>
</evidence>
<keyword evidence="3 10" id="KW-0378">Hydrolase</keyword>
<evidence type="ECO:0000313" key="12">
    <source>
        <dbReference type="EMBL" id="MBQ0855673.1"/>
    </source>
</evidence>
<proteinExistence type="inferred from homology"/>
<evidence type="ECO:0000313" key="13">
    <source>
        <dbReference type="Proteomes" id="UP000677413"/>
    </source>
</evidence>
<dbReference type="Pfam" id="PF13245">
    <property type="entry name" value="AAA_19"/>
    <property type="match status" value="1"/>
</dbReference>
<dbReference type="AlphaFoldDB" id="A0A941BEW4"/>
<dbReference type="GO" id="GO:0005524">
    <property type="term" value="F:ATP binding"/>
    <property type="evidence" value="ECO:0007669"/>
    <property type="project" value="UniProtKB-UniRule"/>
</dbReference>
<dbReference type="EC" id="5.6.2.4" evidence="8"/>
<dbReference type="GO" id="GO:0016787">
    <property type="term" value="F:hydrolase activity"/>
    <property type="evidence" value="ECO:0007669"/>
    <property type="project" value="UniProtKB-UniRule"/>
</dbReference>
<sequence length="448" mass="49240">MYLTAQGHLVVLGTAGSGKTTMAVHRARYLSEAPGIGGRTLLVTFNRALVTYLRAIGASGPHLTVENYHLFARGYLKYATGQHVSICSSKQSLVDKALAEVRNTNRRAVASRPLGFFMDELHWMAGHGVTGEDAYVNGARRIGRGTALAPADRAVVYDVYRRYVELRTQAGYGQDWDDLPSVVRAALATDATARRYKHVVVDEGQDFTPEMIRSLAAAIPADGSLSFFGDYAQQIYGGRMSWRSLGLRVARQVEFEQNYRNSRQIAQLAQAISDMPHFRDEVDLVQPKAPTADGPQPTIVTAASKVEQIRRAAEFANGLAADQQVAVLMRTRGYESELLRHLGSRHRISRLHRDLTVWPSGPGVYYGTYSAAKGLEFDSVILPLCDADELPKASEVESHGVEEAKAREARQLYVAVTRARTGLIILRSGALTPLLPDEASDLFLRLPS</sequence>
<dbReference type="Gene3D" id="1.10.10.160">
    <property type="match status" value="1"/>
</dbReference>
<keyword evidence="2 10" id="KW-0547">Nucleotide-binding</keyword>